<dbReference type="PANTHER" id="PTHR46666:SF2">
    <property type="entry name" value="60S RIBOSOMAL L18A-LIKE PROTEIN"/>
    <property type="match status" value="1"/>
</dbReference>
<name>A0A7J7MXX8_9MAGN</name>
<comment type="caution">
    <text evidence="2">The sequence shown here is derived from an EMBL/GenBank/DDBJ whole genome shotgun (WGS) entry which is preliminary data.</text>
</comment>
<keyword evidence="1" id="KW-0472">Membrane</keyword>
<reference evidence="2 3" key="1">
    <citation type="journal article" date="2020" name="IScience">
        <title>Genome Sequencing of the Endangered Kingdonia uniflora (Circaeasteraceae, Ranunculales) Reveals Potential Mechanisms of Evolutionary Specialization.</title>
        <authorList>
            <person name="Sun Y."/>
            <person name="Deng T."/>
            <person name="Zhang A."/>
            <person name="Moore M.J."/>
            <person name="Landis J.B."/>
            <person name="Lin N."/>
            <person name="Zhang H."/>
            <person name="Zhang X."/>
            <person name="Huang J."/>
            <person name="Zhang X."/>
            <person name="Sun H."/>
            <person name="Wang H."/>
        </authorList>
    </citation>
    <scope>NUCLEOTIDE SEQUENCE [LARGE SCALE GENOMIC DNA]</scope>
    <source>
        <strain evidence="2">TB1705</strain>
        <tissue evidence="2">Leaf</tissue>
    </source>
</reference>
<dbReference type="PANTHER" id="PTHR46666">
    <property type="entry name" value="60S RIBOSOMAL L18A-LIKE PROTEIN"/>
    <property type="match status" value="1"/>
</dbReference>
<gene>
    <name evidence="2" type="ORF">GIB67_032319</name>
</gene>
<dbReference type="AlphaFoldDB" id="A0A7J7MXX8"/>
<accession>A0A7J7MXX8</accession>
<evidence type="ECO:0000256" key="1">
    <source>
        <dbReference type="SAM" id="Phobius"/>
    </source>
</evidence>
<evidence type="ECO:0000313" key="2">
    <source>
        <dbReference type="EMBL" id="KAF6159548.1"/>
    </source>
</evidence>
<protein>
    <submittedName>
        <fullName evidence="2">Uncharacterized protein</fullName>
    </submittedName>
</protein>
<dbReference type="EMBL" id="JACGCM010001193">
    <property type="protein sequence ID" value="KAF6159548.1"/>
    <property type="molecule type" value="Genomic_DNA"/>
</dbReference>
<keyword evidence="1" id="KW-0812">Transmembrane</keyword>
<proteinExistence type="predicted"/>
<dbReference type="OrthoDB" id="1922941at2759"/>
<sequence length="137" mass="15719">MLILHKLLRSDILTSDPEEHENGKFMLIRDVEDYQQGLYDKHLTCFGCGIGWFLFLLGYVFLVMWYYTTVLYFGNYNHKDPRERAGLAASAIAIPDDRRSFVKTLARGKPIDDDDDLLTIAHKKECENQSGVDVASL</sequence>
<dbReference type="Proteomes" id="UP000541444">
    <property type="component" value="Unassembled WGS sequence"/>
</dbReference>
<keyword evidence="1" id="KW-1133">Transmembrane helix</keyword>
<organism evidence="2 3">
    <name type="scientific">Kingdonia uniflora</name>
    <dbReference type="NCBI Taxonomy" id="39325"/>
    <lineage>
        <taxon>Eukaryota</taxon>
        <taxon>Viridiplantae</taxon>
        <taxon>Streptophyta</taxon>
        <taxon>Embryophyta</taxon>
        <taxon>Tracheophyta</taxon>
        <taxon>Spermatophyta</taxon>
        <taxon>Magnoliopsida</taxon>
        <taxon>Ranunculales</taxon>
        <taxon>Circaeasteraceae</taxon>
        <taxon>Kingdonia</taxon>
    </lineage>
</organism>
<evidence type="ECO:0000313" key="3">
    <source>
        <dbReference type="Proteomes" id="UP000541444"/>
    </source>
</evidence>
<keyword evidence="3" id="KW-1185">Reference proteome</keyword>
<feature type="non-terminal residue" evidence="2">
    <location>
        <position position="1"/>
    </location>
</feature>
<feature type="transmembrane region" description="Helical" evidence="1">
    <location>
        <begin position="50"/>
        <end position="74"/>
    </location>
</feature>